<organism evidence="1 2">
    <name type="scientific">Parascaris univalens</name>
    <name type="common">Nematode worm</name>
    <dbReference type="NCBI Taxonomy" id="6257"/>
    <lineage>
        <taxon>Eukaryota</taxon>
        <taxon>Metazoa</taxon>
        <taxon>Ecdysozoa</taxon>
        <taxon>Nematoda</taxon>
        <taxon>Chromadorea</taxon>
        <taxon>Rhabditida</taxon>
        <taxon>Spirurina</taxon>
        <taxon>Ascaridomorpha</taxon>
        <taxon>Ascaridoidea</taxon>
        <taxon>Ascarididae</taxon>
        <taxon>Parascaris</taxon>
    </lineage>
</organism>
<dbReference type="AlphaFoldDB" id="A0A915C2D8"/>
<keyword evidence="1" id="KW-1185">Reference proteome</keyword>
<protein>
    <submittedName>
        <fullName evidence="2">Uncharacterized protein</fullName>
    </submittedName>
</protein>
<sequence length="145" mass="15822">MAGRLEHKLAECTVAGTRACKQAHTEVVVAEEAHIVADRSVGRILRKLVGYTAVNMRACKQEYTVAGFVAAAARRRQSVAAVAAGIVPSTRACTLTAMDAQGLYIPDVMAKYTDYFLSRISVFEEVHQAARRIENVWERVLAAVT</sequence>
<reference evidence="2" key="1">
    <citation type="submission" date="2022-11" db="UniProtKB">
        <authorList>
            <consortium name="WormBaseParasite"/>
        </authorList>
    </citation>
    <scope>IDENTIFICATION</scope>
</reference>
<evidence type="ECO:0000313" key="2">
    <source>
        <dbReference type="WBParaSite" id="PgR081_g008_t01"/>
    </source>
</evidence>
<dbReference type="Proteomes" id="UP000887569">
    <property type="component" value="Unplaced"/>
</dbReference>
<proteinExistence type="predicted"/>
<accession>A0A915C2D8</accession>
<name>A0A915C2D8_PARUN</name>
<evidence type="ECO:0000313" key="1">
    <source>
        <dbReference type="Proteomes" id="UP000887569"/>
    </source>
</evidence>
<dbReference type="WBParaSite" id="PgR081_g008_t01">
    <property type="protein sequence ID" value="PgR081_g008_t01"/>
    <property type="gene ID" value="PgR081_g008"/>
</dbReference>